<feature type="domain" description="Signal transduction histidine kinase internal region" evidence="2">
    <location>
        <begin position="154"/>
        <end position="229"/>
    </location>
</feature>
<keyword evidence="3" id="KW-0418">Kinase</keyword>
<keyword evidence="4" id="KW-1185">Reference proteome</keyword>
<dbReference type="PANTHER" id="PTHR34220:SF7">
    <property type="entry name" value="SENSOR HISTIDINE KINASE YPDA"/>
    <property type="match status" value="1"/>
</dbReference>
<feature type="transmembrane region" description="Helical" evidence="1">
    <location>
        <begin position="44"/>
        <end position="70"/>
    </location>
</feature>
<dbReference type="GO" id="GO:0000155">
    <property type="term" value="F:phosphorelay sensor kinase activity"/>
    <property type="evidence" value="ECO:0007669"/>
    <property type="project" value="InterPro"/>
</dbReference>
<gene>
    <name evidence="3" type="ordered locus">Arnit_0380</name>
</gene>
<keyword evidence="3" id="KW-0808">Transferase</keyword>
<dbReference type="STRING" id="572480.Arnit_0380"/>
<dbReference type="eggNOG" id="COG2972">
    <property type="taxonomic scope" value="Bacteria"/>
</dbReference>
<dbReference type="GO" id="GO:0016020">
    <property type="term" value="C:membrane"/>
    <property type="evidence" value="ECO:0007669"/>
    <property type="project" value="InterPro"/>
</dbReference>
<accession>D5V5K9</accession>
<dbReference type="HOGENOM" id="CLU_020473_1_1_7"/>
<reference evidence="3 4" key="1">
    <citation type="journal article" date="2010" name="Stand. Genomic Sci.">
        <title>Complete genome sequence of Arcobacter nitrofigilis type strain (CI).</title>
        <authorList>
            <person name="Pati A."/>
            <person name="Gronow S."/>
            <person name="Lapidus A."/>
            <person name="Copeland A."/>
            <person name="Glavina Del Rio T."/>
            <person name="Nolan M."/>
            <person name="Lucas S."/>
            <person name="Tice H."/>
            <person name="Cheng J.F."/>
            <person name="Han C."/>
            <person name="Chertkov O."/>
            <person name="Bruce D."/>
            <person name="Tapia R."/>
            <person name="Goodwin L."/>
            <person name="Pitluck S."/>
            <person name="Liolios K."/>
            <person name="Ivanova N."/>
            <person name="Mavromatis K."/>
            <person name="Chen A."/>
            <person name="Palaniappan K."/>
            <person name="Land M."/>
            <person name="Hauser L."/>
            <person name="Chang Y.J."/>
            <person name="Jeffries C.D."/>
            <person name="Detter J.C."/>
            <person name="Rohde M."/>
            <person name="Goker M."/>
            <person name="Bristow J."/>
            <person name="Eisen J.A."/>
            <person name="Markowitz V."/>
            <person name="Hugenholtz P."/>
            <person name="Klenk H.P."/>
            <person name="Kyrpides N.C."/>
        </authorList>
    </citation>
    <scope>NUCLEOTIDE SEQUENCE [LARGE SCALE GENOMIC DNA]</scope>
    <source>
        <strain evidence="4">ATCC 33309 / DSM 7299 / CCUG 15893 / LMG 7604 / NCTC 12251 / CI</strain>
    </source>
</reference>
<organism evidence="3 4">
    <name type="scientific">Arcobacter nitrofigilis (strain ATCC 33309 / DSM 7299 / CCUG 15893 / LMG 7604 / NCTC 12251 / CI)</name>
    <name type="common">Campylobacter nitrofigilis</name>
    <dbReference type="NCBI Taxonomy" id="572480"/>
    <lineage>
        <taxon>Bacteria</taxon>
        <taxon>Pseudomonadati</taxon>
        <taxon>Campylobacterota</taxon>
        <taxon>Epsilonproteobacteria</taxon>
        <taxon>Campylobacterales</taxon>
        <taxon>Arcobacteraceae</taxon>
        <taxon>Arcobacter</taxon>
    </lineage>
</organism>
<keyword evidence="1" id="KW-0472">Membrane</keyword>
<evidence type="ECO:0000313" key="3">
    <source>
        <dbReference type="EMBL" id="ADG92045.1"/>
    </source>
</evidence>
<evidence type="ECO:0000313" key="4">
    <source>
        <dbReference type="Proteomes" id="UP000000939"/>
    </source>
</evidence>
<dbReference type="InterPro" id="IPR036890">
    <property type="entry name" value="HATPase_C_sf"/>
</dbReference>
<dbReference type="Proteomes" id="UP000000939">
    <property type="component" value="Chromosome"/>
</dbReference>
<proteinExistence type="predicted"/>
<dbReference type="OrthoDB" id="2514702at2"/>
<dbReference type="PANTHER" id="PTHR34220">
    <property type="entry name" value="SENSOR HISTIDINE KINASE YPDA"/>
    <property type="match status" value="1"/>
</dbReference>
<dbReference type="EMBL" id="CP001999">
    <property type="protein sequence ID" value="ADG92045.1"/>
    <property type="molecule type" value="Genomic_DNA"/>
</dbReference>
<feature type="transmembrane region" description="Helical" evidence="1">
    <location>
        <begin position="12"/>
        <end position="32"/>
    </location>
</feature>
<dbReference type="KEGG" id="ant:Arnit_0380"/>
<keyword evidence="1" id="KW-1133">Transmembrane helix</keyword>
<feature type="transmembrane region" description="Helical" evidence="1">
    <location>
        <begin position="77"/>
        <end position="101"/>
    </location>
</feature>
<keyword evidence="1" id="KW-0812">Transmembrane</keyword>
<evidence type="ECO:0000259" key="2">
    <source>
        <dbReference type="Pfam" id="PF06580"/>
    </source>
</evidence>
<evidence type="ECO:0000256" key="1">
    <source>
        <dbReference type="SAM" id="Phobius"/>
    </source>
</evidence>
<name>D5V5K9_ARCNC</name>
<dbReference type="InterPro" id="IPR050640">
    <property type="entry name" value="Bact_2-comp_sensor_kinase"/>
</dbReference>
<feature type="transmembrane region" description="Helical" evidence="1">
    <location>
        <begin position="113"/>
        <end position="133"/>
    </location>
</feature>
<dbReference type="SUPFAM" id="SSF55874">
    <property type="entry name" value="ATPase domain of HSP90 chaperone/DNA topoisomerase II/histidine kinase"/>
    <property type="match status" value="1"/>
</dbReference>
<dbReference type="Pfam" id="PF06580">
    <property type="entry name" value="His_kinase"/>
    <property type="match status" value="1"/>
</dbReference>
<sequence length="329" mass="38448">MKSFELQISYKDWLYIIIIGILFGFLISLVFYYTNEEIRYLSTIAFSTSCAFFISFFSFLFISISNFYILPNVKKRYWYFISFIFSFLAGWCGFSLTYILFSDSYPIVKLISQYWLDISTTIGLLTFLIGLILHQFISMKYKNEITHSEILQTKLQALEGELNPHFLFNALNSISELIYQDQKKAEESVLKLSKFLRNAITKKGLIDLKSEIDMLNTYLHIENIRFDKKIVFNLNCDEKYYDMLLPKFSIQLLVENAIKHGFTGESLLIDVNVTDKKIEVINSGKVTSKVTFGVGLNNLQKRLQILKIGYLKSSIENNKMKFTIYRSNR</sequence>
<dbReference type="AlphaFoldDB" id="D5V5K9"/>
<dbReference type="InterPro" id="IPR010559">
    <property type="entry name" value="Sig_transdc_His_kin_internal"/>
</dbReference>
<dbReference type="RefSeq" id="WP_013134190.1">
    <property type="nucleotide sequence ID" value="NC_014166.1"/>
</dbReference>
<protein>
    <submittedName>
        <fullName evidence="3">Signal transduction histidine kinase, LytS</fullName>
    </submittedName>
</protein>